<feature type="active site" description="Proton donor" evidence="5">
    <location>
        <position position="12"/>
    </location>
</feature>
<feature type="compositionally biased region" description="Acidic residues" evidence="7">
    <location>
        <begin position="521"/>
        <end position="537"/>
    </location>
</feature>
<dbReference type="PIRSF" id="PIRSF017434">
    <property type="entry name" value="Purine_5'-nucleotidase"/>
    <property type="match status" value="1"/>
</dbReference>
<comment type="similarity">
    <text evidence="1">Belongs to the 5'(3')-deoxyribonucleotidase family.</text>
</comment>
<dbReference type="AlphaFoldDB" id="E4XNV5"/>
<dbReference type="Gene3D" id="3.40.50.1000">
    <property type="entry name" value="HAD superfamily/HAD-like"/>
    <property type="match status" value="1"/>
</dbReference>
<gene>
    <name evidence="8" type="ORF">GSOID_T00016710001</name>
</gene>
<keyword evidence="3" id="KW-0378">Hydrolase</keyword>
<evidence type="ECO:0000256" key="5">
    <source>
        <dbReference type="PIRSR" id="PIRSR017434-1"/>
    </source>
</evidence>
<evidence type="ECO:0000313" key="8">
    <source>
        <dbReference type="EMBL" id="CBY11543.1"/>
    </source>
</evidence>
<accession>E4XNV5</accession>
<dbReference type="GO" id="GO:0046872">
    <property type="term" value="F:metal ion binding"/>
    <property type="evidence" value="ECO:0007669"/>
    <property type="project" value="UniProtKB-KW"/>
</dbReference>
<dbReference type="GO" id="GO:0008253">
    <property type="term" value="F:5'-nucleotidase activity"/>
    <property type="evidence" value="ECO:0007669"/>
    <property type="project" value="TreeGrafter"/>
</dbReference>
<dbReference type="InterPro" id="IPR023214">
    <property type="entry name" value="HAD_sf"/>
</dbReference>
<dbReference type="InterPro" id="IPR016695">
    <property type="entry name" value="Pur_nucleotidase"/>
</dbReference>
<keyword evidence="2 6" id="KW-0479">Metal-binding</keyword>
<evidence type="ECO:0008006" key="10">
    <source>
        <dbReference type="Google" id="ProtNLM"/>
    </source>
</evidence>
<proteinExistence type="inferred from homology"/>
<dbReference type="Pfam" id="PF05761">
    <property type="entry name" value="5_nucleotid"/>
    <property type="match status" value="1"/>
</dbReference>
<dbReference type="PANTHER" id="PTHR12103:SF15">
    <property type="entry name" value="CYTOSOLIC PURINE 5'-NUCLEOTIDASE"/>
    <property type="match status" value="1"/>
</dbReference>
<keyword evidence="4 6" id="KW-0460">Magnesium</keyword>
<reference evidence="8" key="1">
    <citation type="journal article" date="2010" name="Science">
        <title>Plasticity of animal genome architecture unmasked by rapid evolution of a pelagic tunicate.</title>
        <authorList>
            <person name="Denoeud F."/>
            <person name="Henriet S."/>
            <person name="Mungpakdee S."/>
            <person name="Aury J.M."/>
            <person name="Da Silva C."/>
            <person name="Brinkmann H."/>
            <person name="Mikhaleva J."/>
            <person name="Olsen L.C."/>
            <person name="Jubin C."/>
            <person name="Canestro C."/>
            <person name="Bouquet J.M."/>
            <person name="Danks G."/>
            <person name="Poulain J."/>
            <person name="Campsteijn C."/>
            <person name="Adamski M."/>
            <person name="Cross I."/>
            <person name="Yadetie F."/>
            <person name="Muffato M."/>
            <person name="Louis A."/>
            <person name="Butcher S."/>
            <person name="Tsagkogeorga G."/>
            <person name="Konrad A."/>
            <person name="Singh S."/>
            <person name="Jensen M.F."/>
            <person name="Cong E.H."/>
            <person name="Eikeseth-Otteraa H."/>
            <person name="Noel B."/>
            <person name="Anthouard V."/>
            <person name="Porcel B.M."/>
            <person name="Kachouri-Lafond R."/>
            <person name="Nishino A."/>
            <person name="Ugolini M."/>
            <person name="Chourrout P."/>
            <person name="Nishida H."/>
            <person name="Aasland R."/>
            <person name="Huzurbazar S."/>
            <person name="Westhof E."/>
            <person name="Delsuc F."/>
            <person name="Lehrach H."/>
            <person name="Reinhardt R."/>
            <person name="Weissenbach J."/>
            <person name="Roy S.W."/>
            <person name="Artiguenave F."/>
            <person name="Postlethwait J.H."/>
            <person name="Manak J.R."/>
            <person name="Thompson E.M."/>
            <person name="Jaillon O."/>
            <person name="Du Pasquier L."/>
            <person name="Boudinot P."/>
            <person name="Liberles D.A."/>
            <person name="Volff J.N."/>
            <person name="Philippe H."/>
            <person name="Lenhard B."/>
            <person name="Roest Crollius H."/>
            <person name="Wincker P."/>
            <person name="Chourrout D."/>
        </authorList>
    </citation>
    <scope>NUCLEOTIDE SEQUENCE [LARGE SCALE GENOMIC DNA]</scope>
</reference>
<evidence type="ECO:0000256" key="4">
    <source>
        <dbReference type="ARBA" id="ARBA00022842"/>
    </source>
</evidence>
<dbReference type="EMBL" id="FN653086">
    <property type="protein sequence ID" value="CBY11543.1"/>
    <property type="molecule type" value="Genomic_DNA"/>
</dbReference>
<dbReference type="CDD" id="cd07522">
    <property type="entry name" value="HAD_cN-II"/>
    <property type="match status" value="1"/>
</dbReference>
<dbReference type="InterPro" id="IPR008380">
    <property type="entry name" value="HAD-SF_hydro_IG_5-nucl"/>
</dbReference>
<evidence type="ECO:0000256" key="2">
    <source>
        <dbReference type="ARBA" id="ARBA00022723"/>
    </source>
</evidence>
<dbReference type="FunFam" id="3.40.50.1000:FF:000021">
    <property type="entry name" value="NT5C2 isoform 1"/>
    <property type="match status" value="1"/>
</dbReference>
<evidence type="ECO:0000256" key="6">
    <source>
        <dbReference type="PIRSR" id="PIRSR017434-2"/>
    </source>
</evidence>
<dbReference type="Proteomes" id="UP000001307">
    <property type="component" value="Unassembled WGS sequence"/>
</dbReference>
<feature type="active site" description="Nucleophile" evidence="5">
    <location>
        <position position="10"/>
    </location>
</feature>
<protein>
    <recommendedName>
        <fullName evidence="10">Cytosolic purine 5'-nucleotidase</fullName>
    </recommendedName>
</protein>
<dbReference type="NCBIfam" id="TIGR02244">
    <property type="entry name" value="HAD-IG-Ncltidse"/>
    <property type="match status" value="1"/>
</dbReference>
<dbReference type="InterPro" id="IPR036412">
    <property type="entry name" value="HAD-like_sf"/>
</dbReference>
<feature type="binding site" evidence="6">
    <location>
        <position position="10"/>
    </location>
    <ligand>
        <name>Mg(2+)</name>
        <dbReference type="ChEBI" id="CHEBI:18420"/>
    </ligand>
</feature>
<keyword evidence="9" id="KW-1185">Reference proteome</keyword>
<feature type="region of interest" description="Disordered" evidence="7">
    <location>
        <begin position="466"/>
        <end position="537"/>
    </location>
</feature>
<organism evidence="8">
    <name type="scientific">Oikopleura dioica</name>
    <name type="common">Tunicate</name>
    <dbReference type="NCBI Taxonomy" id="34765"/>
    <lineage>
        <taxon>Eukaryota</taxon>
        <taxon>Metazoa</taxon>
        <taxon>Chordata</taxon>
        <taxon>Tunicata</taxon>
        <taxon>Appendicularia</taxon>
        <taxon>Copelata</taxon>
        <taxon>Oikopleuridae</taxon>
        <taxon>Oikopleura</taxon>
    </lineage>
</organism>
<dbReference type="GO" id="GO:0046037">
    <property type="term" value="P:GMP metabolic process"/>
    <property type="evidence" value="ECO:0007669"/>
    <property type="project" value="UniProtKB-ARBA"/>
</dbReference>
<dbReference type="PANTHER" id="PTHR12103">
    <property type="entry name" value="5'-NUCLEOTIDASE DOMAIN-CONTAINING"/>
    <property type="match status" value="1"/>
</dbReference>
<evidence type="ECO:0000256" key="1">
    <source>
        <dbReference type="ARBA" id="ARBA00009589"/>
    </source>
</evidence>
<dbReference type="OrthoDB" id="10252832at2759"/>
<feature type="binding site" evidence="6">
    <location>
        <position position="313"/>
    </location>
    <ligand>
        <name>Mg(2+)</name>
        <dbReference type="ChEBI" id="CHEBI:18420"/>
    </ligand>
</feature>
<comment type="cofactor">
    <cofactor evidence="6">
        <name>Mg(2+)</name>
        <dbReference type="ChEBI" id="CHEBI:18420"/>
    </cofactor>
    <text evidence="6">Binds 1 Mg(2+) ion per subunit.</text>
</comment>
<evidence type="ECO:0000256" key="7">
    <source>
        <dbReference type="SAM" id="MobiDB-lite"/>
    </source>
</evidence>
<dbReference type="FunCoup" id="E4XNV5">
    <property type="interactions" value="231"/>
</dbReference>
<evidence type="ECO:0000256" key="3">
    <source>
        <dbReference type="ARBA" id="ARBA00022801"/>
    </source>
</evidence>
<sequence length="537" mass="62286">MEKIKIFGFDMDYTLAVYKSPQYEKLGYDLIIDHLIKQGYPSKLANYSFDSSFVVRGLLFDRKMGNLLKIDGFGNILVAWHGFSPLNYDKLRDAYPNKFINKEDSERFFVYNTLFNLPEIYVMAVMIDMYQKLEEYECTEKGFRHREEQIEITYNLIFNDVREAVDYVHIYGDLKPKTVANLPKYVVRDSKLPLLLNRMRENNDKKVFLATNSDYEYTNKVMTYLFDFPHGPEPGTPHRDWKSYFDLIIVDSRKPKFFADGTPLRQIDLKTGKVKIGRSTGPVEEGNVYSGGSSDAVTKLFDAKGKDIMYIGDHIFGDILKSKKENGWRTFLVVPELSQELHIWSDKRDLYEKIRALDDVISEAYQNLDSSSSNAVDLRKVKKNFRETVHEMDMNFGMFGSMFRSGSRQTMFATQTMRFGDLYASSFINLFYYPLNYLFRAPHILMPHETCVESVETAFMVDQEEESSLSTRGVIKPSAEDRRKQDRLDDLESDAESEYEADPAELVYPNVPTVITHNHDNDEDSDSDDAQTETVTE</sequence>
<evidence type="ECO:0000313" key="9">
    <source>
        <dbReference type="Proteomes" id="UP000001307"/>
    </source>
</evidence>
<feature type="compositionally biased region" description="Basic and acidic residues" evidence="7">
    <location>
        <begin position="478"/>
        <end position="490"/>
    </location>
</feature>
<name>E4XNV5_OIKDI</name>
<feature type="compositionally biased region" description="Acidic residues" evidence="7">
    <location>
        <begin position="491"/>
        <end position="503"/>
    </location>
</feature>
<dbReference type="InParanoid" id="E4XNV5"/>
<dbReference type="SUPFAM" id="SSF56784">
    <property type="entry name" value="HAD-like"/>
    <property type="match status" value="1"/>
</dbReference>
<feature type="binding site" evidence="6">
    <location>
        <position position="12"/>
    </location>
    <ligand>
        <name>GMP</name>
        <dbReference type="ChEBI" id="CHEBI:58115"/>
    </ligand>
</feature>